<organism evidence="1 2">
    <name type="scientific">Formimonas warabiya</name>
    <dbReference type="NCBI Taxonomy" id="1761012"/>
    <lineage>
        <taxon>Bacteria</taxon>
        <taxon>Bacillati</taxon>
        <taxon>Bacillota</taxon>
        <taxon>Clostridia</taxon>
        <taxon>Eubacteriales</taxon>
        <taxon>Peptococcaceae</taxon>
        <taxon>Candidatus Formimonas</taxon>
    </lineage>
</organism>
<keyword evidence="2" id="KW-1185">Reference proteome</keyword>
<gene>
    <name evidence="1" type="ORF">DCMF_20175</name>
</gene>
<name>A0A3G1KW55_FORW1</name>
<reference evidence="1 2" key="1">
    <citation type="submission" date="2016-10" db="EMBL/GenBank/DDBJ databases">
        <title>Complete Genome Sequence of Peptococcaceae strain DCMF.</title>
        <authorList>
            <person name="Edwards R.J."/>
            <person name="Holland S.I."/>
            <person name="Deshpande N.P."/>
            <person name="Wong Y.K."/>
            <person name="Ertan H."/>
            <person name="Manefield M."/>
            <person name="Russell T.L."/>
            <person name="Lee M.J."/>
        </authorList>
    </citation>
    <scope>NUCLEOTIDE SEQUENCE [LARGE SCALE GENOMIC DNA]</scope>
    <source>
        <strain evidence="1 2">DCMF</strain>
    </source>
</reference>
<protein>
    <submittedName>
        <fullName evidence="1">Uncharacterized protein</fullName>
    </submittedName>
</protein>
<evidence type="ECO:0000313" key="2">
    <source>
        <dbReference type="Proteomes" id="UP000323521"/>
    </source>
</evidence>
<dbReference type="KEGG" id="fwa:DCMF_20175"/>
<dbReference type="RefSeq" id="WP_148136093.1">
    <property type="nucleotide sequence ID" value="NZ_CP017634.1"/>
</dbReference>
<proteinExistence type="predicted"/>
<dbReference type="OrthoDB" id="9809365at2"/>
<dbReference type="AlphaFoldDB" id="A0A3G1KW55"/>
<dbReference type="Proteomes" id="UP000323521">
    <property type="component" value="Chromosome"/>
</dbReference>
<dbReference type="EMBL" id="CP017634">
    <property type="protein sequence ID" value="ATW26773.1"/>
    <property type="molecule type" value="Genomic_DNA"/>
</dbReference>
<accession>A0A3G1KW55</accession>
<sequence length="99" mass="11736">MSRKERSFSVWGREKLLDEQYALVREVLAFSGLKEDFLAFYDTPEPFFEYVHSREEGMTVLVLENKDTWFILRKLFRETGKNRIDGIRIDALIYAEGAH</sequence>
<evidence type="ECO:0000313" key="1">
    <source>
        <dbReference type="EMBL" id="ATW26773.1"/>
    </source>
</evidence>